<evidence type="ECO:0008006" key="15">
    <source>
        <dbReference type="Google" id="ProtNLM"/>
    </source>
</evidence>
<feature type="transmembrane region" description="Helical" evidence="10">
    <location>
        <begin position="374"/>
        <end position="397"/>
    </location>
</feature>
<comment type="similarity">
    <text evidence="2">Belongs to the ABC transporter superfamily. ABCC family. Conjugate transporter (TC 3.A.1.208) subfamily.</text>
</comment>
<evidence type="ECO:0000256" key="3">
    <source>
        <dbReference type="ARBA" id="ARBA00022448"/>
    </source>
</evidence>
<name>A0A9P8NY51_9ASCO</name>
<reference evidence="13" key="2">
    <citation type="submission" date="2021-01" db="EMBL/GenBank/DDBJ databases">
        <authorList>
            <person name="Schikora-Tamarit M.A."/>
        </authorList>
    </citation>
    <scope>NUCLEOTIDE SEQUENCE</scope>
    <source>
        <strain evidence="13">CBS6075</strain>
    </source>
</reference>
<keyword evidence="8 10" id="KW-0472">Membrane</keyword>
<dbReference type="InterPro" id="IPR050173">
    <property type="entry name" value="ABC_transporter_C-like"/>
</dbReference>
<keyword evidence="14" id="KW-1185">Reference proteome</keyword>
<keyword evidence="7 10" id="KW-1133">Transmembrane helix</keyword>
<keyword evidence="4 10" id="KW-0812">Transmembrane</keyword>
<evidence type="ECO:0000256" key="4">
    <source>
        <dbReference type="ARBA" id="ARBA00022692"/>
    </source>
</evidence>
<evidence type="ECO:0000259" key="12">
    <source>
        <dbReference type="PROSITE" id="PS50929"/>
    </source>
</evidence>
<accession>A0A9P8NY51</accession>
<dbReference type="GO" id="GO:0005886">
    <property type="term" value="C:plasma membrane"/>
    <property type="evidence" value="ECO:0007669"/>
    <property type="project" value="TreeGrafter"/>
</dbReference>
<dbReference type="PANTHER" id="PTHR24223:SF456">
    <property type="entry name" value="MULTIDRUG RESISTANCE-ASSOCIATED PROTEIN LETHAL(2)03659"/>
    <property type="match status" value="1"/>
</dbReference>
<feature type="domain" description="ABC transmembrane type-1" evidence="12">
    <location>
        <begin position="149"/>
        <end position="432"/>
    </location>
</feature>
<feature type="region of interest" description="Disordered" evidence="9">
    <location>
        <begin position="480"/>
        <end position="506"/>
    </location>
</feature>
<dbReference type="GO" id="GO:0016887">
    <property type="term" value="F:ATP hydrolysis activity"/>
    <property type="evidence" value="ECO:0007669"/>
    <property type="project" value="InterPro"/>
</dbReference>
<evidence type="ECO:0000256" key="8">
    <source>
        <dbReference type="ARBA" id="ARBA00023136"/>
    </source>
</evidence>
<comment type="caution">
    <text evidence="13">The sequence shown here is derived from an EMBL/GenBank/DDBJ whole genome shotgun (WGS) entry which is preliminary data.</text>
</comment>
<feature type="transmembrane region" description="Helical" evidence="10">
    <location>
        <begin position="292"/>
        <end position="310"/>
    </location>
</feature>
<feature type="region of interest" description="Disordered" evidence="9">
    <location>
        <begin position="723"/>
        <end position="746"/>
    </location>
</feature>
<evidence type="ECO:0000313" key="14">
    <source>
        <dbReference type="Proteomes" id="UP000769157"/>
    </source>
</evidence>
<feature type="domain" description="ABC transporter" evidence="11">
    <location>
        <begin position="497"/>
        <end position="719"/>
    </location>
</feature>
<evidence type="ECO:0000259" key="11">
    <source>
        <dbReference type="PROSITE" id="PS50893"/>
    </source>
</evidence>
<dbReference type="InterPro" id="IPR027417">
    <property type="entry name" value="P-loop_NTPase"/>
</dbReference>
<evidence type="ECO:0000256" key="10">
    <source>
        <dbReference type="SAM" id="Phobius"/>
    </source>
</evidence>
<gene>
    <name evidence="13" type="ORF">OGAPHI_006754</name>
</gene>
<dbReference type="GeneID" id="70238718"/>
<organism evidence="13 14">
    <name type="scientific">Ogataea philodendri</name>
    <dbReference type="NCBI Taxonomy" id="1378263"/>
    <lineage>
        <taxon>Eukaryota</taxon>
        <taxon>Fungi</taxon>
        <taxon>Dikarya</taxon>
        <taxon>Ascomycota</taxon>
        <taxon>Saccharomycotina</taxon>
        <taxon>Pichiomycetes</taxon>
        <taxon>Pichiales</taxon>
        <taxon>Pichiaceae</taxon>
        <taxon>Ogataea</taxon>
    </lineage>
</organism>
<dbReference type="SMART" id="SM00382">
    <property type="entry name" value="AAA"/>
    <property type="match status" value="2"/>
</dbReference>
<dbReference type="CDD" id="cd18597">
    <property type="entry name" value="ABC_6TM_YOR1_D1_like"/>
    <property type="match status" value="1"/>
</dbReference>
<dbReference type="FunFam" id="1.20.1560.10:FF:000010">
    <property type="entry name" value="Multidrug resistance-associated ABC transporter"/>
    <property type="match status" value="1"/>
</dbReference>
<dbReference type="OrthoDB" id="6500128at2759"/>
<feature type="transmembrane region" description="Helical" evidence="10">
    <location>
        <begin position="1033"/>
        <end position="1052"/>
    </location>
</feature>
<dbReference type="PROSITE" id="PS50929">
    <property type="entry name" value="ABC_TM1F"/>
    <property type="match status" value="2"/>
</dbReference>
<feature type="transmembrane region" description="Helical" evidence="10">
    <location>
        <begin position="780"/>
        <end position="801"/>
    </location>
</feature>
<dbReference type="Pfam" id="PF00005">
    <property type="entry name" value="ABC_tran"/>
    <property type="match status" value="2"/>
</dbReference>
<feature type="transmembrane region" description="Helical" evidence="10">
    <location>
        <begin position="1009"/>
        <end position="1027"/>
    </location>
</feature>
<feature type="transmembrane region" description="Helical" evidence="10">
    <location>
        <begin position="190"/>
        <end position="212"/>
    </location>
</feature>
<dbReference type="GO" id="GO:0005524">
    <property type="term" value="F:ATP binding"/>
    <property type="evidence" value="ECO:0007669"/>
    <property type="project" value="UniProtKB-KW"/>
</dbReference>
<feature type="compositionally biased region" description="Acidic residues" evidence="9">
    <location>
        <begin position="481"/>
        <end position="494"/>
    </location>
</feature>
<evidence type="ECO:0000256" key="6">
    <source>
        <dbReference type="ARBA" id="ARBA00022840"/>
    </source>
</evidence>
<dbReference type="Pfam" id="PF00664">
    <property type="entry name" value="ABC_membrane"/>
    <property type="match status" value="2"/>
</dbReference>
<feature type="transmembrane region" description="Helical" evidence="10">
    <location>
        <begin position="898"/>
        <end position="916"/>
    </location>
</feature>
<dbReference type="InterPro" id="IPR003593">
    <property type="entry name" value="AAA+_ATPase"/>
</dbReference>
<evidence type="ECO:0000256" key="9">
    <source>
        <dbReference type="SAM" id="MobiDB-lite"/>
    </source>
</evidence>
<dbReference type="Gene3D" id="1.20.1560.10">
    <property type="entry name" value="ABC transporter type 1, transmembrane domain"/>
    <property type="match status" value="2"/>
</dbReference>
<feature type="transmembrane region" description="Helical" evidence="10">
    <location>
        <begin position="262"/>
        <end position="286"/>
    </location>
</feature>
<feature type="domain" description="ABC transmembrane type-1" evidence="12">
    <location>
        <begin position="821"/>
        <end position="1060"/>
    </location>
</feature>
<proteinExistence type="inferred from homology"/>
<dbReference type="CDD" id="cd03250">
    <property type="entry name" value="ABCC_MRP_domain1"/>
    <property type="match status" value="1"/>
</dbReference>
<dbReference type="PROSITE" id="PS50893">
    <property type="entry name" value="ABC_TRANSPORTER_2"/>
    <property type="match status" value="2"/>
</dbReference>
<feature type="compositionally biased region" description="Acidic residues" evidence="9">
    <location>
        <begin position="724"/>
        <end position="733"/>
    </location>
</feature>
<dbReference type="EMBL" id="JAEUBE010000487">
    <property type="protein sequence ID" value="KAH3661347.1"/>
    <property type="molecule type" value="Genomic_DNA"/>
</dbReference>
<evidence type="ECO:0000256" key="1">
    <source>
        <dbReference type="ARBA" id="ARBA00004141"/>
    </source>
</evidence>
<sequence length="1352" mass="152800">MSVEETAGTNLALQKRSLTFLFGKKVPPLPLEEERKVFPHYHTNIIYRAFFWYLTPLMRVGYKRTLQPEDMYLLDEEQTIDYMYKKFIASVDSDLEKQKAKHILKKCKERGETPESSSVDPETDLEDFELHYVYLVKGLIRVFGWQYGWATFIKAFADLSSALLPLVLKRLINFVERKAYGLEPHVGKGIGYAFGVSLMVYFSGFAFNHFFYNSTTVGAKVKAVLTKALLEKSFTLDARGKHKFPIGKINSIMGTDLTRVDLALGFFPFLLGFPIPLIVIIVMLLVNIGVSALAGIGVFVMSIFLTGFIVRELFRLRVIANVFTDERVNLVKELLKNFKMIKMYGWENSYFKEFMDIRQKEMTTVLRMQVARNVLIAVAIWLPIVSSMVAFLVLHKIDSNRTVGDIFSSLSLFQELTTQFLMVPAALAMSTDMVIAFKRISQLLSCPDGQELATFFDTLDDPKLALQLKNASFQWFTFEDEKPEDSKSEDEPESSDQKSEKSAGSEVVKTEFPGLLNLNLSIAKGEFVVVTGSIGSGKSSLLNAFSGFMPKTSGSVAKNGSLMLCGYPWVQNATIKENIVFGEEYDQEKYDTIVKVCSLTGDFEQFSAADKTEVGERGITLSGGQKARINLARAVYSDKDIILLDDVLSAVDAKVGKSIMKDCIMGYLKNKTRVLATHQLSLIDSADKIMFLNGDGTVDYGTLDEVKSRNPEFVRLMEFSHNVDDDDEDENEPEQEKNDDFGADDDEDGRLIRAEEKAVNAISWDVYRTYIKAGSGKLGYFYPVVVVLAFSVSTFCLLFVNNWLSFWESGKFHEPGSFYEGIYIMFGFLCLIFLIVEFLFLVYFCNMAARRFNILAFKRLLHTPMSFLDTTPMGRVLNRFTKDTDAMDNEIQDQFRQFFQPLATIVGTLILCIIYLPWFAIAIPIVYALFYLISNFYLASSREIKRLEALKRSFVYSHFNESLSGMDTIKAHNSETRFLNTNAHLINDMNESYYTFIAVQRWLASNLELLASLVCLLICLLCVFRVFNISGAYTGLVLTYVVNIVGLVSFMLRSMTEVENQMNSVERLKFYAIDLQQEAAYDIPERDPEPTWPASGSISFQDVSMRYREGLPYAVKGLSLDVAGSEKIGICGRTGAGKSSVMYSLFRLAEFEGKITIDGVDISQIGLHKLRTKISIIPQDPVLFSGNVRSNLDPFNDRTDEELWSALEKAGLIDGSILEQVKKQQKTDANLHKFHLDRVVEDDGSNFSLGERQLLALARALVRGARILVLDEATSSVDYETDAKVQKTITEEFAQCTVLCIAHRLKTIVKYDRILVLDKGEIAELDTPRNLYEQNGIFRSMCDKSGIVEDDF</sequence>
<dbReference type="GO" id="GO:0008559">
    <property type="term" value="F:ABC-type xenobiotic transporter activity"/>
    <property type="evidence" value="ECO:0007669"/>
    <property type="project" value="TreeGrafter"/>
</dbReference>
<dbReference type="FunFam" id="3.40.50.300:FF:000565">
    <property type="entry name" value="ABC bile acid transporter"/>
    <property type="match status" value="1"/>
</dbReference>
<reference evidence="13" key="1">
    <citation type="journal article" date="2021" name="Open Biol.">
        <title>Shared evolutionary footprints suggest mitochondrial oxidative damage underlies multiple complex I losses in fungi.</title>
        <authorList>
            <person name="Schikora-Tamarit M.A."/>
            <person name="Marcet-Houben M."/>
            <person name="Nosek J."/>
            <person name="Gabaldon T."/>
        </authorList>
    </citation>
    <scope>NUCLEOTIDE SEQUENCE</scope>
    <source>
        <strain evidence="13">CBS6075</strain>
    </source>
</reference>
<evidence type="ECO:0000256" key="7">
    <source>
        <dbReference type="ARBA" id="ARBA00022989"/>
    </source>
</evidence>
<dbReference type="Proteomes" id="UP000769157">
    <property type="component" value="Unassembled WGS sequence"/>
</dbReference>
<comment type="subcellular location">
    <subcellularLocation>
        <location evidence="1">Membrane</location>
        <topology evidence="1">Multi-pass membrane protein</topology>
    </subcellularLocation>
</comment>
<dbReference type="RefSeq" id="XP_046058471.1">
    <property type="nucleotide sequence ID" value="XM_046208074.1"/>
</dbReference>
<keyword evidence="6" id="KW-0067">ATP-binding</keyword>
<dbReference type="CDD" id="cd03244">
    <property type="entry name" value="ABCC_MRP_domain2"/>
    <property type="match status" value="1"/>
</dbReference>
<keyword evidence="3" id="KW-0813">Transport</keyword>
<dbReference type="SUPFAM" id="SSF90123">
    <property type="entry name" value="ABC transporter transmembrane region"/>
    <property type="match status" value="2"/>
</dbReference>
<protein>
    <recommendedName>
        <fullName evidence="15">Oligomycin resistance ATP-dependent permease YOR1</fullName>
    </recommendedName>
</protein>
<dbReference type="Gene3D" id="3.40.50.300">
    <property type="entry name" value="P-loop containing nucleotide triphosphate hydrolases"/>
    <property type="match status" value="2"/>
</dbReference>
<dbReference type="FunFam" id="3.40.50.300:FF:001750">
    <property type="entry name" value="ATP-binding cassette transporter"/>
    <property type="match status" value="1"/>
</dbReference>
<evidence type="ECO:0000256" key="5">
    <source>
        <dbReference type="ARBA" id="ARBA00022741"/>
    </source>
</evidence>
<feature type="domain" description="ABC transporter" evidence="11">
    <location>
        <begin position="1098"/>
        <end position="1344"/>
    </location>
</feature>
<dbReference type="SUPFAM" id="SSF52540">
    <property type="entry name" value="P-loop containing nucleoside triphosphate hydrolases"/>
    <property type="match status" value="2"/>
</dbReference>
<keyword evidence="5" id="KW-0547">Nucleotide-binding</keyword>
<feature type="transmembrane region" description="Helical" evidence="10">
    <location>
        <begin position="417"/>
        <end position="437"/>
    </location>
</feature>
<dbReference type="InterPro" id="IPR036640">
    <property type="entry name" value="ABC1_TM_sf"/>
</dbReference>
<dbReference type="CDD" id="cd18606">
    <property type="entry name" value="ABC_6TM_YOR1_D2_like"/>
    <property type="match status" value="1"/>
</dbReference>
<dbReference type="PANTHER" id="PTHR24223">
    <property type="entry name" value="ATP-BINDING CASSETTE SUB-FAMILY C"/>
    <property type="match status" value="1"/>
</dbReference>
<dbReference type="InterPro" id="IPR003439">
    <property type="entry name" value="ABC_transporter-like_ATP-bd"/>
</dbReference>
<dbReference type="InterPro" id="IPR017871">
    <property type="entry name" value="ABC_transporter-like_CS"/>
</dbReference>
<feature type="transmembrane region" description="Helical" evidence="10">
    <location>
        <begin position="821"/>
        <end position="844"/>
    </location>
</feature>
<dbReference type="PROSITE" id="PS00211">
    <property type="entry name" value="ABC_TRANSPORTER_1"/>
    <property type="match status" value="2"/>
</dbReference>
<dbReference type="InterPro" id="IPR011527">
    <property type="entry name" value="ABC1_TM_dom"/>
</dbReference>
<evidence type="ECO:0000313" key="13">
    <source>
        <dbReference type="EMBL" id="KAH3661347.1"/>
    </source>
</evidence>
<evidence type="ECO:0000256" key="2">
    <source>
        <dbReference type="ARBA" id="ARBA00009726"/>
    </source>
</evidence>